<dbReference type="AlphaFoldDB" id="A0A4S3J4E5"/>
<sequence length="31" mass="3384">MPPKRAKSLATRATPTERVVLSDEEEGNSRG</sequence>
<proteinExistence type="predicted"/>
<organism evidence="2 3">
    <name type="scientific">Aspergillus tanneri</name>
    <dbReference type="NCBI Taxonomy" id="1220188"/>
    <lineage>
        <taxon>Eukaryota</taxon>
        <taxon>Fungi</taxon>
        <taxon>Dikarya</taxon>
        <taxon>Ascomycota</taxon>
        <taxon>Pezizomycotina</taxon>
        <taxon>Eurotiomycetes</taxon>
        <taxon>Eurotiomycetidae</taxon>
        <taxon>Eurotiales</taxon>
        <taxon>Aspergillaceae</taxon>
        <taxon>Aspergillus</taxon>
        <taxon>Aspergillus subgen. Circumdati</taxon>
    </lineage>
</organism>
<feature type="region of interest" description="Disordered" evidence="1">
    <location>
        <begin position="1"/>
        <end position="31"/>
    </location>
</feature>
<comment type="caution">
    <text evidence="2">The sequence shown here is derived from an EMBL/GenBank/DDBJ whole genome shotgun (WGS) entry which is preliminary data.</text>
</comment>
<dbReference type="Proteomes" id="UP000308092">
    <property type="component" value="Unassembled WGS sequence"/>
</dbReference>
<protein>
    <submittedName>
        <fullName evidence="2">Uncharacterized protein</fullName>
    </submittedName>
</protein>
<evidence type="ECO:0000313" key="2">
    <source>
        <dbReference type="EMBL" id="THC89512.1"/>
    </source>
</evidence>
<evidence type="ECO:0000256" key="1">
    <source>
        <dbReference type="SAM" id="MobiDB-lite"/>
    </source>
</evidence>
<feature type="compositionally biased region" description="Acidic residues" evidence="1">
    <location>
        <begin position="22"/>
        <end position="31"/>
    </location>
</feature>
<keyword evidence="3" id="KW-1185">Reference proteome</keyword>
<reference evidence="2 3" key="1">
    <citation type="submission" date="2019-03" db="EMBL/GenBank/DDBJ databases">
        <title>The genome sequence of a newly discovered highly antifungal drug resistant Aspergillus species, Aspergillus tanneri NIH 1004.</title>
        <authorList>
            <person name="Mounaud S."/>
            <person name="Singh I."/>
            <person name="Joardar V."/>
            <person name="Pakala S."/>
            <person name="Pakala S."/>
            <person name="Venepally P."/>
            <person name="Hoover J."/>
            <person name="Nierman W."/>
            <person name="Chung J."/>
            <person name="Losada L."/>
        </authorList>
    </citation>
    <scope>NUCLEOTIDE SEQUENCE [LARGE SCALE GENOMIC DNA]</scope>
    <source>
        <strain evidence="2 3">NIH1004</strain>
    </source>
</reference>
<accession>A0A4S3J4E5</accession>
<dbReference type="EMBL" id="SOSA01000644">
    <property type="protein sequence ID" value="THC89512.1"/>
    <property type="molecule type" value="Genomic_DNA"/>
</dbReference>
<dbReference type="VEuPathDB" id="FungiDB:EYZ11_011046"/>
<name>A0A4S3J4E5_9EURO</name>
<evidence type="ECO:0000313" key="3">
    <source>
        <dbReference type="Proteomes" id="UP000308092"/>
    </source>
</evidence>
<gene>
    <name evidence="2" type="ORF">EYZ11_011046</name>
</gene>